<name>A0A9W9G808_9EURO</name>
<evidence type="ECO:0000256" key="1">
    <source>
        <dbReference type="SAM" id="MobiDB-lite"/>
    </source>
</evidence>
<comment type="caution">
    <text evidence="2">The sequence shown here is derived from an EMBL/GenBank/DDBJ whole genome shotgun (WGS) entry which is preliminary data.</text>
</comment>
<dbReference type="Proteomes" id="UP001149165">
    <property type="component" value="Unassembled WGS sequence"/>
</dbReference>
<organism evidence="2 3">
    <name type="scientific">Penicillium angulare</name>
    <dbReference type="NCBI Taxonomy" id="116970"/>
    <lineage>
        <taxon>Eukaryota</taxon>
        <taxon>Fungi</taxon>
        <taxon>Dikarya</taxon>
        <taxon>Ascomycota</taxon>
        <taxon>Pezizomycotina</taxon>
        <taxon>Eurotiomycetes</taxon>
        <taxon>Eurotiomycetidae</taxon>
        <taxon>Eurotiales</taxon>
        <taxon>Aspergillaceae</taxon>
        <taxon>Penicillium</taxon>
    </lineage>
</organism>
<evidence type="ECO:0000313" key="2">
    <source>
        <dbReference type="EMBL" id="KAJ5113816.1"/>
    </source>
</evidence>
<reference evidence="2" key="2">
    <citation type="journal article" date="2023" name="IMA Fungus">
        <title>Comparative genomic study of the Penicillium genus elucidates a diverse pangenome and 15 lateral gene transfer events.</title>
        <authorList>
            <person name="Petersen C."/>
            <person name="Sorensen T."/>
            <person name="Nielsen M.R."/>
            <person name="Sondergaard T.E."/>
            <person name="Sorensen J.L."/>
            <person name="Fitzpatrick D.A."/>
            <person name="Frisvad J.C."/>
            <person name="Nielsen K.L."/>
        </authorList>
    </citation>
    <scope>NUCLEOTIDE SEQUENCE</scope>
    <source>
        <strain evidence="2">IBT 30069</strain>
    </source>
</reference>
<evidence type="ECO:0000313" key="3">
    <source>
        <dbReference type="Proteomes" id="UP001149165"/>
    </source>
</evidence>
<accession>A0A9W9G808</accession>
<sequence>MQRIKKEDEGSAPPIGIKRRSEMNPNPTPNPPESSWLWSTNEVGYFYPKCNTERNGDEDTDMDEHFRVVEKDPSHATIFFNAEAFVSHLRGLIVFKPARTVQANIHLCLRADALDWYNTELSDAEREGLRDLPLEHKKGWFNQILTRFNLSPNAARYYLTCFRPGFPVLERAHNIVRYARAAGINDAHQQVLEVWKYVGDNYPHHASRLCPPSQGTSLSEFMQELYVAEQDVLMNWGFNY</sequence>
<proteinExistence type="predicted"/>
<feature type="region of interest" description="Disordered" evidence="1">
    <location>
        <begin position="1"/>
        <end position="36"/>
    </location>
</feature>
<protein>
    <submittedName>
        <fullName evidence="2">Uncharacterized protein</fullName>
    </submittedName>
</protein>
<gene>
    <name evidence="2" type="ORF">N7456_002350</name>
</gene>
<keyword evidence="3" id="KW-1185">Reference proteome</keyword>
<reference evidence="2" key="1">
    <citation type="submission" date="2022-11" db="EMBL/GenBank/DDBJ databases">
        <authorList>
            <person name="Petersen C."/>
        </authorList>
    </citation>
    <scope>NUCLEOTIDE SEQUENCE</scope>
    <source>
        <strain evidence="2">IBT 30069</strain>
    </source>
</reference>
<dbReference type="AlphaFoldDB" id="A0A9W9G808"/>
<dbReference type="OrthoDB" id="4368880at2759"/>
<dbReference type="EMBL" id="JAPQKH010000002">
    <property type="protein sequence ID" value="KAJ5113816.1"/>
    <property type="molecule type" value="Genomic_DNA"/>
</dbReference>